<gene>
    <name evidence="1" type="ORF">C2G38_2208602</name>
</gene>
<dbReference type="EMBL" id="QKWP01001359">
    <property type="protein sequence ID" value="RIB09566.1"/>
    <property type="molecule type" value="Genomic_DNA"/>
</dbReference>
<evidence type="ECO:0000313" key="1">
    <source>
        <dbReference type="EMBL" id="RIB09566.1"/>
    </source>
</evidence>
<dbReference type="OrthoDB" id="2434494at2759"/>
<evidence type="ECO:0000313" key="2">
    <source>
        <dbReference type="Proteomes" id="UP000266673"/>
    </source>
</evidence>
<keyword evidence="2" id="KW-1185">Reference proteome</keyword>
<proteinExistence type="predicted"/>
<comment type="caution">
    <text evidence="1">The sequence shown here is derived from an EMBL/GenBank/DDBJ whole genome shotgun (WGS) entry which is preliminary data.</text>
</comment>
<organism evidence="1 2">
    <name type="scientific">Gigaspora rosea</name>
    <dbReference type="NCBI Taxonomy" id="44941"/>
    <lineage>
        <taxon>Eukaryota</taxon>
        <taxon>Fungi</taxon>
        <taxon>Fungi incertae sedis</taxon>
        <taxon>Mucoromycota</taxon>
        <taxon>Glomeromycotina</taxon>
        <taxon>Glomeromycetes</taxon>
        <taxon>Diversisporales</taxon>
        <taxon>Gigasporaceae</taxon>
        <taxon>Gigaspora</taxon>
    </lineage>
</organism>
<dbReference type="AlphaFoldDB" id="A0A397UQZ8"/>
<protein>
    <submittedName>
        <fullName evidence="1">Uncharacterized protein</fullName>
    </submittedName>
</protein>
<reference evidence="1 2" key="1">
    <citation type="submission" date="2018-06" db="EMBL/GenBank/DDBJ databases">
        <title>Comparative genomics reveals the genomic features of Rhizophagus irregularis, R. cerebriforme, R. diaphanum and Gigaspora rosea, and their symbiotic lifestyle signature.</title>
        <authorList>
            <person name="Morin E."/>
            <person name="San Clemente H."/>
            <person name="Chen E.C.H."/>
            <person name="De La Providencia I."/>
            <person name="Hainaut M."/>
            <person name="Kuo A."/>
            <person name="Kohler A."/>
            <person name="Murat C."/>
            <person name="Tang N."/>
            <person name="Roy S."/>
            <person name="Loubradou J."/>
            <person name="Henrissat B."/>
            <person name="Grigoriev I.V."/>
            <person name="Corradi N."/>
            <person name="Roux C."/>
            <person name="Martin F.M."/>
        </authorList>
    </citation>
    <scope>NUCLEOTIDE SEQUENCE [LARGE SCALE GENOMIC DNA]</scope>
    <source>
        <strain evidence="1 2">DAOM 194757</strain>
    </source>
</reference>
<accession>A0A397UQZ8</accession>
<sequence length="324" mass="36761">MKHPKSTKSFNISNRKEFTHLWKALNGKMKKLKKDEIVSCHYNHLMDTELQSIFQHYAVANNTPQGLHIIGIHFKKYSQKNNQGGVDGNSDALIIPVLPDPEGSQGPIYDIKHYFSKRLPKSKCAFLHLKINTKIRMTCSILIQELEKKLKGVAMGTTISITGHKNESSYHIYARPSNKQKEDALSLLINSVRTLPSNSQKPEALSKNAEDEVIMDSKQQNSTIGGHQPINKSPLENSYENTTAEIYKAGDFLMYHKQSLLAMYQVHGVVIDEMDNNLYKLKVDQVLLHKELPNIHPTNNRHIRGSGKELWLIDGKSILLTLQT</sequence>
<dbReference type="Proteomes" id="UP000266673">
    <property type="component" value="Unassembled WGS sequence"/>
</dbReference>
<name>A0A397UQZ8_9GLOM</name>